<dbReference type="OrthoDB" id="9802944at2"/>
<gene>
    <name evidence="7" type="ORF">BN1012_Phect3199</name>
</gene>
<organism evidence="7 8">
    <name type="scientific">Candidatus Phaeomarinibacter ectocarpi</name>
    <dbReference type="NCBI Taxonomy" id="1458461"/>
    <lineage>
        <taxon>Bacteria</taxon>
        <taxon>Pseudomonadati</taxon>
        <taxon>Pseudomonadota</taxon>
        <taxon>Alphaproteobacteria</taxon>
        <taxon>Hyphomicrobiales</taxon>
        <taxon>Parvibaculaceae</taxon>
        <taxon>Candidatus Phaeomarinibacter</taxon>
    </lineage>
</organism>
<dbReference type="NCBIfam" id="TIGR02044">
    <property type="entry name" value="CueR"/>
    <property type="match status" value="1"/>
</dbReference>
<evidence type="ECO:0000256" key="4">
    <source>
        <dbReference type="ARBA" id="ARBA00023125"/>
    </source>
</evidence>
<accession>X5MPE8</accession>
<comment type="subcellular location">
    <subcellularLocation>
        <location evidence="1">Cytoplasm</location>
    </subcellularLocation>
</comment>
<keyword evidence="2" id="KW-0963">Cytoplasm</keyword>
<name>X5MPE8_9HYPH</name>
<dbReference type="PROSITE" id="PS50937">
    <property type="entry name" value="HTH_MERR_2"/>
    <property type="match status" value="1"/>
</dbReference>
<proteinExistence type="predicted"/>
<reference evidence="7 8" key="1">
    <citation type="journal article" date="2014" name="Front. Genet.">
        <title>Genome and metabolic network of "Candidatus Phaeomarinobacter ectocarpi" Ec32, a new candidate genus of Alphaproteobacteria frequently associated with brown algae.</title>
        <authorList>
            <person name="Dittami S.M."/>
            <person name="Barbeyron T."/>
            <person name="Boyen C."/>
            <person name="Cambefort J."/>
            <person name="Collet G."/>
            <person name="Delage L."/>
            <person name="Gobet A."/>
            <person name="Groisillier A."/>
            <person name="Leblanc C."/>
            <person name="Michel G."/>
            <person name="Scornet D."/>
            <person name="Siegel A."/>
            <person name="Tapia J.E."/>
            <person name="Tonon T."/>
        </authorList>
    </citation>
    <scope>NUCLEOTIDE SEQUENCE [LARGE SCALE GENOMIC DNA]</scope>
    <source>
        <strain evidence="7 8">Ec32</strain>
    </source>
</reference>
<dbReference type="Proteomes" id="UP000032160">
    <property type="component" value="Chromosome I"/>
</dbReference>
<dbReference type="STRING" id="1458461.BN1012_Phect3199"/>
<evidence type="ECO:0000256" key="3">
    <source>
        <dbReference type="ARBA" id="ARBA00023015"/>
    </source>
</evidence>
<dbReference type="GO" id="GO:0005507">
    <property type="term" value="F:copper ion binding"/>
    <property type="evidence" value="ECO:0007669"/>
    <property type="project" value="InterPro"/>
</dbReference>
<keyword evidence="4" id="KW-0238">DNA-binding</keyword>
<keyword evidence="8" id="KW-1185">Reference proteome</keyword>
<dbReference type="Pfam" id="PF09278">
    <property type="entry name" value="MerR-DNA-bind"/>
    <property type="match status" value="1"/>
</dbReference>
<dbReference type="EMBL" id="HG966617">
    <property type="protein sequence ID" value="CDO61411.2"/>
    <property type="molecule type" value="Genomic_DNA"/>
</dbReference>
<dbReference type="PANTHER" id="PTHR30204">
    <property type="entry name" value="REDOX-CYCLING DRUG-SENSING TRANSCRIPTIONAL ACTIVATOR SOXR"/>
    <property type="match status" value="1"/>
</dbReference>
<dbReference type="HOGENOM" id="CLU_060077_2_0_5"/>
<evidence type="ECO:0000313" key="8">
    <source>
        <dbReference type="Proteomes" id="UP000032160"/>
    </source>
</evidence>
<dbReference type="InterPro" id="IPR009061">
    <property type="entry name" value="DNA-bd_dom_put_sf"/>
</dbReference>
<dbReference type="PRINTS" id="PR00040">
    <property type="entry name" value="HTHMERR"/>
</dbReference>
<dbReference type="InterPro" id="IPR015358">
    <property type="entry name" value="Tscrpt_reg_MerR_DNA-bd"/>
</dbReference>
<evidence type="ECO:0000256" key="5">
    <source>
        <dbReference type="ARBA" id="ARBA00023163"/>
    </source>
</evidence>
<dbReference type="GO" id="GO:0003700">
    <property type="term" value="F:DNA-binding transcription factor activity"/>
    <property type="evidence" value="ECO:0007669"/>
    <property type="project" value="InterPro"/>
</dbReference>
<dbReference type="SUPFAM" id="SSF46955">
    <property type="entry name" value="Putative DNA-binding domain"/>
    <property type="match status" value="1"/>
</dbReference>
<dbReference type="CDD" id="cd01108">
    <property type="entry name" value="HTH_CueR"/>
    <property type="match status" value="1"/>
</dbReference>
<dbReference type="GO" id="GO:0045893">
    <property type="term" value="P:positive regulation of DNA-templated transcription"/>
    <property type="evidence" value="ECO:0007669"/>
    <property type="project" value="InterPro"/>
</dbReference>
<protein>
    <submittedName>
        <fullName evidence="7">Cu(I)-responsive transcriptional regulator</fullName>
    </submittedName>
</protein>
<dbReference type="Gene3D" id="1.10.1660.10">
    <property type="match status" value="1"/>
</dbReference>
<evidence type="ECO:0000313" key="7">
    <source>
        <dbReference type="EMBL" id="CDO61411.2"/>
    </source>
</evidence>
<dbReference type="GO" id="GO:0003677">
    <property type="term" value="F:DNA binding"/>
    <property type="evidence" value="ECO:0007669"/>
    <property type="project" value="UniProtKB-KW"/>
</dbReference>
<keyword evidence="5" id="KW-0804">Transcription</keyword>
<keyword evidence="3" id="KW-0805">Transcription regulation</keyword>
<dbReference type="PROSITE" id="PS00552">
    <property type="entry name" value="HTH_MERR_1"/>
    <property type="match status" value="1"/>
</dbReference>
<dbReference type="InterPro" id="IPR011789">
    <property type="entry name" value="CueR"/>
</dbReference>
<dbReference type="PANTHER" id="PTHR30204:SF94">
    <property type="entry name" value="HEAVY METAL-DEPENDENT TRANSCRIPTIONAL REGULATOR HI_0293-RELATED"/>
    <property type="match status" value="1"/>
</dbReference>
<dbReference type="GO" id="GO:0005737">
    <property type="term" value="C:cytoplasm"/>
    <property type="evidence" value="ECO:0007669"/>
    <property type="project" value="UniProtKB-SubCell"/>
</dbReference>
<dbReference type="Pfam" id="PF00376">
    <property type="entry name" value="MerR"/>
    <property type="match status" value="1"/>
</dbReference>
<dbReference type="SMART" id="SM00422">
    <property type="entry name" value="HTH_MERR"/>
    <property type="match status" value="1"/>
</dbReference>
<dbReference type="AlphaFoldDB" id="X5MPE8"/>
<dbReference type="RefSeq" id="WP_043949209.1">
    <property type="nucleotide sequence ID" value="NZ_HG966617.1"/>
</dbReference>
<evidence type="ECO:0000256" key="2">
    <source>
        <dbReference type="ARBA" id="ARBA00022490"/>
    </source>
</evidence>
<dbReference type="KEGG" id="pect:BN1012_Phect3199"/>
<sequence length="129" mass="14330">MNIGEAAKASGVTAKNIRYYESIGLIPEADRSDAGYRVYGDQEIHTLRFIRRARGLGFSVKEVSKLLTLWQDRDRASADVKALAMTHVEELRAKSAELEAMANTLLHLAKNCRGNNRPDCPILDDLSKA</sequence>
<dbReference type="InterPro" id="IPR000551">
    <property type="entry name" value="MerR-type_HTH_dom"/>
</dbReference>
<evidence type="ECO:0000256" key="1">
    <source>
        <dbReference type="ARBA" id="ARBA00004496"/>
    </source>
</evidence>
<feature type="domain" description="HTH merR-type" evidence="6">
    <location>
        <begin position="1"/>
        <end position="69"/>
    </location>
</feature>
<dbReference type="InterPro" id="IPR047057">
    <property type="entry name" value="MerR_fam"/>
</dbReference>
<evidence type="ECO:0000259" key="6">
    <source>
        <dbReference type="PROSITE" id="PS50937"/>
    </source>
</evidence>